<keyword evidence="3" id="KW-1185">Reference proteome</keyword>
<organism evidence="2 3">
    <name type="scientific">Clavelina lepadiformis</name>
    <name type="common">Light-bulb sea squirt</name>
    <name type="synonym">Ascidia lepadiformis</name>
    <dbReference type="NCBI Taxonomy" id="159417"/>
    <lineage>
        <taxon>Eukaryota</taxon>
        <taxon>Metazoa</taxon>
        <taxon>Chordata</taxon>
        <taxon>Tunicata</taxon>
        <taxon>Ascidiacea</taxon>
        <taxon>Aplousobranchia</taxon>
        <taxon>Clavelinidae</taxon>
        <taxon>Clavelina</taxon>
    </lineage>
</organism>
<evidence type="ECO:0008006" key="4">
    <source>
        <dbReference type="Google" id="ProtNLM"/>
    </source>
</evidence>
<feature type="transmembrane region" description="Helical" evidence="1">
    <location>
        <begin position="75"/>
        <end position="99"/>
    </location>
</feature>
<keyword evidence="1" id="KW-1133">Transmembrane helix</keyword>
<dbReference type="EMBL" id="CAWYQH010000174">
    <property type="protein sequence ID" value="CAK8697942.1"/>
    <property type="molecule type" value="Genomic_DNA"/>
</dbReference>
<evidence type="ECO:0000256" key="1">
    <source>
        <dbReference type="SAM" id="Phobius"/>
    </source>
</evidence>
<reference evidence="2 3" key="1">
    <citation type="submission" date="2024-02" db="EMBL/GenBank/DDBJ databases">
        <authorList>
            <person name="Daric V."/>
            <person name="Darras S."/>
        </authorList>
    </citation>
    <scope>NUCLEOTIDE SEQUENCE [LARGE SCALE GENOMIC DNA]</scope>
</reference>
<evidence type="ECO:0000313" key="3">
    <source>
        <dbReference type="Proteomes" id="UP001642483"/>
    </source>
</evidence>
<keyword evidence="1" id="KW-0812">Transmembrane</keyword>
<accession>A0ABP0H1Q8</accession>
<protein>
    <recommendedName>
        <fullName evidence="4">Transmembrane protein 174</fullName>
    </recommendedName>
</protein>
<proteinExistence type="predicted"/>
<comment type="caution">
    <text evidence="2">The sequence shown here is derived from an EMBL/GenBank/DDBJ whole genome shotgun (WGS) entry which is preliminary data.</text>
</comment>
<evidence type="ECO:0000313" key="2">
    <source>
        <dbReference type="EMBL" id="CAK8697942.1"/>
    </source>
</evidence>
<dbReference type="Proteomes" id="UP001642483">
    <property type="component" value="Unassembled WGS sequence"/>
</dbReference>
<keyword evidence="1" id="KW-0472">Membrane</keyword>
<gene>
    <name evidence="2" type="ORF">CVLEPA_LOCUS31421</name>
</gene>
<feature type="transmembrane region" description="Helical" evidence="1">
    <location>
        <begin position="119"/>
        <end position="140"/>
    </location>
</feature>
<sequence>MTEVTEEDIISVSTSGEIFRCVVTDVTTISLNQADTNESAEMEGEFQISETEQQDNAQNNSSFRQMFSSKTRGRLGSACCTIGILGTASGGGLILMYLVGYYTNAFDNLINLEVLSVPGFVLFFFGFFTSVIGILFCWIWPRSRNRRRQSGREEEETAGFPLPGMSGHCNHSFVPDPPPSYNTIEEISKAVSSSTSASAEAPPAYKDAVNKEWESSIRANKSSAEISVVELPPPEYSSEV</sequence>
<name>A0ABP0H1Q8_CLALP</name>